<dbReference type="InterPro" id="IPR001080">
    <property type="entry name" value="3Fe4S_ferredoxin"/>
</dbReference>
<dbReference type="PRINTS" id="PR00352">
    <property type="entry name" value="3FE4SFRDOXIN"/>
</dbReference>
<dbReference type="InterPro" id="IPR051269">
    <property type="entry name" value="Fe-S_cluster_ET"/>
</dbReference>
<evidence type="ECO:0000256" key="5">
    <source>
        <dbReference type="ARBA" id="ARBA00023014"/>
    </source>
</evidence>
<dbReference type="InterPro" id="IPR017896">
    <property type="entry name" value="4Fe4S_Fe-S-bd"/>
</dbReference>
<dbReference type="AlphaFoldDB" id="A0A938XPT7"/>
<comment type="caution">
    <text evidence="8">The sequence shown here is derived from an EMBL/GenBank/DDBJ whole genome shotgun (WGS) entry which is preliminary data.</text>
</comment>
<dbReference type="RefSeq" id="WP_204702251.1">
    <property type="nucleotide sequence ID" value="NZ_JAFBDQ010000013.1"/>
</dbReference>
<evidence type="ECO:0000256" key="4">
    <source>
        <dbReference type="ARBA" id="ARBA00023004"/>
    </source>
</evidence>
<keyword evidence="9" id="KW-1185">Reference proteome</keyword>
<keyword evidence="3 6" id="KW-0249">Electron transport</keyword>
<dbReference type="EMBL" id="JAFBDQ010000013">
    <property type="protein sequence ID" value="MBM7557503.1"/>
    <property type="molecule type" value="Genomic_DNA"/>
</dbReference>
<dbReference type="PANTHER" id="PTHR36923">
    <property type="entry name" value="FERREDOXIN"/>
    <property type="match status" value="1"/>
</dbReference>
<evidence type="ECO:0000259" key="7">
    <source>
        <dbReference type="PROSITE" id="PS51379"/>
    </source>
</evidence>
<evidence type="ECO:0000313" key="8">
    <source>
        <dbReference type="EMBL" id="MBM7557503.1"/>
    </source>
</evidence>
<comment type="function">
    <text evidence="6">Ferredoxins are iron-sulfur proteins that transfer electrons in a wide variety of metabolic reactions.</text>
</comment>
<keyword evidence="5 6" id="KW-0411">Iron-sulfur</keyword>
<gene>
    <name evidence="8" type="ORF">JOC47_002369</name>
</gene>
<dbReference type="Proteomes" id="UP000774000">
    <property type="component" value="Unassembled WGS sequence"/>
</dbReference>
<sequence>MKVKVIAEDCISCGLCVNNVPEVFSWDDDEKAEAITDEVAVDKEAATEDALNSCPTDAIEKV</sequence>
<dbReference type="GO" id="GO:0051536">
    <property type="term" value="F:iron-sulfur cluster binding"/>
    <property type="evidence" value="ECO:0007669"/>
    <property type="project" value="UniProtKB-KW"/>
</dbReference>
<protein>
    <recommendedName>
        <fullName evidence="6">Ferredoxin</fullName>
    </recommendedName>
</protein>
<accession>A0A938XPT7</accession>
<dbReference type="Pfam" id="PF13370">
    <property type="entry name" value="Fer4_13"/>
    <property type="match status" value="1"/>
</dbReference>
<feature type="domain" description="4Fe-4S ferredoxin-type" evidence="7">
    <location>
        <begin position="1"/>
        <end position="29"/>
    </location>
</feature>
<dbReference type="PANTHER" id="PTHR36923:SF3">
    <property type="entry name" value="FERREDOXIN"/>
    <property type="match status" value="1"/>
</dbReference>
<dbReference type="GO" id="GO:0009055">
    <property type="term" value="F:electron transfer activity"/>
    <property type="evidence" value="ECO:0007669"/>
    <property type="project" value="UniProtKB-UniRule"/>
</dbReference>
<dbReference type="SUPFAM" id="SSF54862">
    <property type="entry name" value="4Fe-4S ferredoxins"/>
    <property type="match status" value="1"/>
</dbReference>
<evidence type="ECO:0000256" key="3">
    <source>
        <dbReference type="ARBA" id="ARBA00022982"/>
    </source>
</evidence>
<keyword evidence="1 6" id="KW-0813">Transport</keyword>
<keyword evidence="2 6" id="KW-0479">Metal-binding</keyword>
<evidence type="ECO:0000256" key="6">
    <source>
        <dbReference type="RuleBase" id="RU368020"/>
    </source>
</evidence>
<evidence type="ECO:0000256" key="1">
    <source>
        <dbReference type="ARBA" id="ARBA00022448"/>
    </source>
</evidence>
<organism evidence="8 9">
    <name type="scientific">Halanaerobacter jeridensis</name>
    <dbReference type="NCBI Taxonomy" id="706427"/>
    <lineage>
        <taxon>Bacteria</taxon>
        <taxon>Bacillati</taxon>
        <taxon>Bacillota</taxon>
        <taxon>Clostridia</taxon>
        <taxon>Halanaerobiales</taxon>
        <taxon>Halobacteroidaceae</taxon>
        <taxon>Halanaerobacter</taxon>
    </lineage>
</organism>
<reference evidence="8" key="1">
    <citation type="submission" date="2021-01" db="EMBL/GenBank/DDBJ databases">
        <title>Genomic Encyclopedia of Type Strains, Phase IV (KMG-IV): sequencing the most valuable type-strain genomes for metagenomic binning, comparative biology and taxonomic classification.</title>
        <authorList>
            <person name="Goeker M."/>
        </authorList>
    </citation>
    <scope>NUCLEOTIDE SEQUENCE</scope>
    <source>
        <strain evidence="8">DSM 23230</strain>
    </source>
</reference>
<name>A0A938XPT7_9FIRM</name>
<keyword evidence="4 6" id="KW-0408">Iron</keyword>
<dbReference type="GO" id="GO:0005506">
    <property type="term" value="F:iron ion binding"/>
    <property type="evidence" value="ECO:0007669"/>
    <property type="project" value="UniProtKB-UniRule"/>
</dbReference>
<proteinExistence type="predicted"/>
<dbReference type="PROSITE" id="PS51379">
    <property type="entry name" value="4FE4S_FER_2"/>
    <property type="match status" value="1"/>
</dbReference>
<evidence type="ECO:0000256" key="2">
    <source>
        <dbReference type="ARBA" id="ARBA00022723"/>
    </source>
</evidence>
<evidence type="ECO:0000313" key="9">
    <source>
        <dbReference type="Proteomes" id="UP000774000"/>
    </source>
</evidence>
<dbReference type="Gene3D" id="3.30.70.20">
    <property type="match status" value="1"/>
</dbReference>